<dbReference type="GO" id="GO:0020037">
    <property type="term" value="F:heme binding"/>
    <property type="evidence" value="ECO:0000318"/>
    <property type="project" value="GO_Central"/>
</dbReference>
<name>A0A2A6CNR8_PRIPA</name>
<evidence type="ECO:0000313" key="7">
    <source>
        <dbReference type="EnsemblMetazoa" id="PPA41807.1"/>
    </source>
</evidence>
<reference evidence="7" key="2">
    <citation type="submission" date="2022-06" db="UniProtKB">
        <authorList>
            <consortium name="EnsemblMetazoa"/>
        </authorList>
    </citation>
    <scope>IDENTIFICATION</scope>
    <source>
        <strain evidence="7">PS312</strain>
    </source>
</reference>
<evidence type="ECO:0000256" key="5">
    <source>
        <dbReference type="PIRSR" id="PIRSR602401-1"/>
    </source>
</evidence>
<dbReference type="GO" id="GO:0016712">
    <property type="term" value="F:oxidoreductase activity, acting on paired donors, with incorporation or reduction of molecular oxygen, reduced flavin or flavoprotein as one donor, and incorporation of one atom of oxygen"/>
    <property type="evidence" value="ECO:0000318"/>
    <property type="project" value="GO_Central"/>
</dbReference>
<evidence type="ECO:0000256" key="6">
    <source>
        <dbReference type="RuleBase" id="RU000461"/>
    </source>
</evidence>
<dbReference type="PRINTS" id="PR00385">
    <property type="entry name" value="P450"/>
</dbReference>
<dbReference type="PROSITE" id="PS00086">
    <property type="entry name" value="CYTOCHROME_P450"/>
    <property type="match status" value="1"/>
</dbReference>
<comment type="similarity">
    <text evidence="1 6">Belongs to the cytochrome P450 family.</text>
</comment>
<dbReference type="GO" id="GO:0006805">
    <property type="term" value="P:xenobiotic metabolic process"/>
    <property type="evidence" value="ECO:0000318"/>
    <property type="project" value="GO_Central"/>
</dbReference>
<feature type="binding site" description="axial binding residue" evidence="5">
    <location>
        <position position="409"/>
    </location>
    <ligand>
        <name>heme</name>
        <dbReference type="ChEBI" id="CHEBI:30413"/>
    </ligand>
    <ligandPart>
        <name>Fe</name>
        <dbReference type="ChEBI" id="CHEBI:18248"/>
    </ligandPart>
</feature>
<accession>A0A2A6CNR8</accession>
<dbReference type="FunFam" id="1.10.630.10:FF:000125">
    <property type="entry name" value="Probable cytochrome P450 CYP36A1"/>
    <property type="match status" value="1"/>
</dbReference>
<dbReference type="GO" id="GO:0006082">
    <property type="term" value="P:organic acid metabolic process"/>
    <property type="evidence" value="ECO:0000318"/>
    <property type="project" value="GO_Central"/>
</dbReference>
<dbReference type="Pfam" id="PF00067">
    <property type="entry name" value="p450"/>
    <property type="match status" value="1"/>
</dbReference>
<keyword evidence="2 5" id="KW-0479">Metal-binding</keyword>
<sequence>MILLLFVLIVAFVIGYALLINKIKGLPPGPPPIPLLGNTLQLDVDMGKLLQKHLIRDSDKFAERINPTQLMRLITGGENGLVFNDNSIWKEQRRFAMHALRNVGFNNATTQSTVIRYAHEIIARWKEQGANRTPVDLTHGCTVGVANIIWQHVFGRTLVYDDPLIAQVKHLAEESIASMGHPLVMALETIPAIRYLKHVDSPIKRLSNVNKEFLNLLDNEIALVMKNFNEDEEPKCYAETFLQEMRKRKERGEDEGSFTHQQLVIACGDLWGAGFETTVTALRMAFHFMINNPEVQRRAQAEIDSKIGQRPIHLEDQKVLHYTNSVIQEVLRLNASSINFARRVSAPVKIQGYDIPIGTGVIPQFPLIHNDPEIFERPDYFCPERHLNEQGEFVKDARITPFSVGKRSCLGEGLARMELFLFFTNFIQHLTFSSVSKVPPELKLLQSLARTPLPYEVIVESRD</sequence>
<dbReference type="PANTHER" id="PTHR24300">
    <property type="entry name" value="CYTOCHROME P450 508A4-RELATED"/>
    <property type="match status" value="1"/>
</dbReference>
<dbReference type="PRINTS" id="PR00463">
    <property type="entry name" value="EP450I"/>
</dbReference>
<keyword evidence="3 5" id="KW-0408">Iron</keyword>
<keyword evidence="4 6" id="KW-0503">Monooxygenase</keyword>
<evidence type="ECO:0000256" key="1">
    <source>
        <dbReference type="ARBA" id="ARBA00010617"/>
    </source>
</evidence>
<dbReference type="PANTHER" id="PTHR24300:SF375">
    <property type="entry name" value="CYTOCHROME P450 FAMILY"/>
    <property type="match status" value="1"/>
</dbReference>
<protein>
    <submittedName>
        <fullName evidence="7">Cytochrome P450</fullName>
    </submittedName>
</protein>
<dbReference type="SUPFAM" id="SSF48264">
    <property type="entry name" value="Cytochrome P450"/>
    <property type="match status" value="1"/>
</dbReference>
<comment type="cofactor">
    <cofactor evidence="5">
        <name>heme</name>
        <dbReference type="ChEBI" id="CHEBI:30413"/>
    </cofactor>
</comment>
<dbReference type="AlphaFoldDB" id="A0A2A6CNR8"/>
<accession>A0A8R1UY97</accession>
<dbReference type="EnsemblMetazoa" id="PPA41807.1">
    <property type="protein sequence ID" value="PPA41807.1"/>
    <property type="gene ID" value="WBGene00280176"/>
</dbReference>
<evidence type="ECO:0000256" key="3">
    <source>
        <dbReference type="ARBA" id="ARBA00023004"/>
    </source>
</evidence>
<dbReference type="Proteomes" id="UP000005239">
    <property type="component" value="Unassembled WGS sequence"/>
</dbReference>
<reference evidence="8" key="1">
    <citation type="journal article" date="2008" name="Nat. Genet.">
        <title>The Pristionchus pacificus genome provides a unique perspective on nematode lifestyle and parasitism.</title>
        <authorList>
            <person name="Dieterich C."/>
            <person name="Clifton S.W."/>
            <person name="Schuster L.N."/>
            <person name="Chinwalla A."/>
            <person name="Delehaunty K."/>
            <person name="Dinkelacker I."/>
            <person name="Fulton L."/>
            <person name="Fulton R."/>
            <person name="Godfrey J."/>
            <person name="Minx P."/>
            <person name="Mitreva M."/>
            <person name="Roeseler W."/>
            <person name="Tian H."/>
            <person name="Witte H."/>
            <person name="Yang S.P."/>
            <person name="Wilson R.K."/>
            <person name="Sommer R.J."/>
        </authorList>
    </citation>
    <scope>NUCLEOTIDE SEQUENCE [LARGE SCALE GENOMIC DNA]</scope>
    <source>
        <strain evidence="8">PS312</strain>
    </source>
</reference>
<evidence type="ECO:0000313" key="8">
    <source>
        <dbReference type="Proteomes" id="UP000005239"/>
    </source>
</evidence>
<dbReference type="InterPro" id="IPR001128">
    <property type="entry name" value="Cyt_P450"/>
</dbReference>
<proteinExistence type="inferred from homology"/>
<dbReference type="GO" id="GO:0005506">
    <property type="term" value="F:iron ion binding"/>
    <property type="evidence" value="ECO:0007669"/>
    <property type="project" value="InterPro"/>
</dbReference>
<gene>
    <name evidence="7" type="primary">WBGene00280176</name>
</gene>
<keyword evidence="8" id="KW-1185">Reference proteome</keyword>
<dbReference type="InterPro" id="IPR017972">
    <property type="entry name" value="Cyt_P450_CS"/>
</dbReference>
<dbReference type="Gene3D" id="1.10.630.10">
    <property type="entry name" value="Cytochrome P450"/>
    <property type="match status" value="1"/>
</dbReference>
<keyword evidence="6" id="KW-0560">Oxidoreductase</keyword>
<dbReference type="InterPro" id="IPR002401">
    <property type="entry name" value="Cyt_P450_E_grp-I"/>
</dbReference>
<evidence type="ECO:0000256" key="2">
    <source>
        <dbReference type="ARBA" id="ARBA00022723"/>
    </source>
</evidence>
<evidence type="ECO:0000256" key="4">
    <source>
        <dbReference type="ARBA" id="ARBA00023033"/>
    </source>
</evidence>
<keyword evidence="5 6" id="KW-0349">Heme</keyword>
<organism evidence="7 8">
    <name type="scientific">Pristionchus pacificus</name>
    <name type="common">Parasitic nematode worm</name>
    <dbReference type="NCBI Taxonomy" id="54126"/>
    <lineage>
        <taxon>Eukaryota</taxon>
        <taxon>Metazoa</taxon>
        <taxon>Ecdysozoa</taxon>
        <taxon>Nematoda</taxon>
        <taxon>Chromadorea</taxon>
        <taxon>Rhabditida</taxon>
        <taxon>Rhabditina</taxon>
        <taxon>Diplogasteromorpha</taxon>
        <taxon>Diplogasteroidea</taxon>
        <taxon>Neodiplogasteridae</taxon>
        <taxon>Pristionchus</taxon>
    </lineage>
</organism>
<dbReference type="OrthoDB" id="5836879at2759"/>
<dbReference type="InterPro" id="IPR050182">
    <property type="entry name" value="Cytochrome_P450_fam2"/>
</dbReference>
<dbReference type="InterPro" id="IPR036396">
    <property type="entry name" value="Cyt_P450_sf"/>
</dbReference>
<dbReference type="GO" id="GO:0005737">
    <property type="term" value="C:cytoplasm"/>
    <property type="evidence" value="ECO:0000318"/>
    <property type="project" value="GO_Central"/>
</dbReference>